<dbReference type="EMBL" id="JAUFPT010000058">
    <property type="protein sequence ID" value="MDN3572343.1"/>
    <property type="molecule type" value="Genomic_DNA"/>
</dbReference>
<dbReference type="Proteomes" id="UP001244297">
    <property type="component" value="Unassembled WGS sequence"/>
</dbReference>
<gene>
    <name evidence="1" type="ORF">QWZ18_17145</name>
</gene>
<proteinExistence type="predicted"/>
<organism evidence="1 2">
    <name type="scientific">Methylobacterium longum</name>
    <dbReference type="NCBI Taxonomy" id="767694"/>
    <lineage>
        <taxon>Bacteria</taxon>
        <taxon>Pseudomonadati</taxon>
        <taxon>Pseudomonadota</taxon>
        <taxon>Alphaproteobacteria</taxon>
        <taxon>Hyphomicrobiales</taxon>
        <taxon>Methylobacteriaceae</taxon>
        <taxon>Methylobacterium</taxon>
    </lineage>
</organism>
<evidence type="ECO:0000313" key="2">
    <source>
        <dbReference type="Proteomes" id="UP001244297"/>
    </source>
</evidence>
<name>A0ABT8AR69_9HYPH</name>
<evidence type="ECO:0000313" key="1">
    <source>
        <dbReference type="EMBL" id="MDN3572343.1"/>
    </source>
</evidence>
<sequence>MSKFEVAMVGDTPDELPSIDRGAIFSAILARQALRIEAKLPRLDVGFEYNKAVEQALHRVEEVRWQRHAELHHDRVRGEILARQRRKHGPAWPSGWSGRMVLSILVQRELEASFSRS</sequence>
<comment type="caution">
    <text evidence="1">The sequence shown here is derived from an EMBL/GenBank/DDBJ whole genome shotgun (WGS) entry which is preliminary data.</text>
</comment>
<dbReference type="RefSeq" id="WP_238285110.1">
    <property type="nucleotide sequence ID" value="NZ_BPQS01000002.1"/>
</dbReference>
<reference evidence="2" key="1">
    <citation type="journal article" date="2019" name="Int. J. Syst. Evol. Microbiol.">
        <title>The Global Catalogue of Microorganisms (GCM) 10K type strain sequencing project: providing services to taxonomists for standard genome sequencing and annotation.</title>
        <authorList>
            <consortium name="The Broad Institute Genomics Platform"/>
            <consortium name="The Broad Institute Genome Sequencing Center for Infectious Disease"/>
            <person name="Wu L."/>
            <person name="Ma J."/>
        </authorList>
    </citation>
    <scope>NUCLEOTIDE SEQUENCE [LARGE SCALE GENOMIC DNA]</scope>
    <source>
        <strain evidence="2">CECT 7806</strain>
    </source>
</reference>
<accession>A0ABT8AR69</accession>
<protein>
    <submittedName>
        <fullName evidence="1">Uncharacterized protein</fullName>
    </submittedName>
</protein>
<keyword evidence="2" id="KW-1185">Reference proteome</keyword>